<evidence type="ECO:0000313" key="1">
    <source>
        <dbReference type="EMBL" id="GGU54716.1"/>
    </source>
</evidence>
<keyword evidence="2" id="KW-1185">Reference proteome</keyword>
<dbReference type="Pfam" id="PF19730">
    <property type="entry name" value="DUF6221"/>
    <property type="match status" value="1"/>
</dbReference>
<dbReference type="Proteomes" id="UP000636661">
    <property type="component" value="Unassembled WGS sequence"/>
</dbReference>
<dbReference type="EMBL" id="BMTP01000014">
    <property type="protein sequence ID" value="GGU54716.1"/>
    <property type="molecule type" value="Genomic_DNA"/>
</dbReference>
<organism evidence="1 2">
    <name type="scientific">Streptomyces lavendofoliae</name>
    <dbReference type="NCBI Taxonomy" id="67314"/>
    <lineage>
        <taxon>Bacteria</taxon>
        <taxon>Bacillati</taxon>
        <taxon>Actinomycetota</taxon>
        <taxon>Actinomycetes</taxon>
        <taxon>Kitasatosporales</taxon>
        <taxon>Streptomycetaceae</taxon>
        <taxon>Streptomyces</taxon>
    </lineage>
</organism>
<dbReference type="InterPro" id="IPR046193">
    <property type="entry name" value="DUF6221"/>
</dbReference>
<evidence type="ECO:0000313" key="2">
    <source>
        <dbReference type="Proteomes" id="UP000636661"/>
    </source>
</evidence>
<reference evidence="1" key="1">
    <citation type="journal article" date="2014" name="Int. J. Syst. Evol. Microbiol.">
        <title>Complete genome sequence of Corynebacterium casei LMG S-19264T (=DSM 44701T), isolated from a smear-ripened cheese.</title>
        <authorList>
            <consortium name="US DOE Joint Genome Institute (JGI-PGF)"/>
            <person name="Walter F."/>
            <person name="Albersmeier A."/>
            <person name="Kalinowski J."/>
            <person name="Ruckert C."/>
        </authorList>
    </citation>
    <scope>NUCLEOTIDE SEQUENCE</scope>
    <source>
        <strain evidence="1">JCM 4391</strain>
    </source>
</reference>
<sequence>MELVDFLRARLDEDADTASAASPGPWHVNAESDEVLAVDDIAVADGFALSGQQLRATTAHIARHNPARILAEVDAKRQMVDDYARNAAAAEAEQCPNEWNGGIDKLGYFVLPLLALPYADHPDYRDEWRP</sequence>
<reference evidence="1" key="2">
    <citation type="submission" date="2020-09" db="EMBL/GenBank/DDBJ databases">
        <authorList>
            <person name="Sun Q."/>
            <person name="Ohkuma M."/>
        </authorList>
    </citation>
    <scope>NUCLEOTIDE SEQUENCE</scope>
    <source>
        <strain evidence="1">JCM 4391</strain>
    </source>
</reference>
<name>A0A918I128_9ACTN</name>
<dbReference type="RefSeq" id="WP_189553328.1">
    <property type="nucleotide sequence ID" value="NZ_BMTP01000014.1"/>
</dbReference>
<comment type="caution">
    <text evidence="1">The sequence shown here is derived from an EMBL/GenBank/DDBJ whole genome shotgun (WGS) entry which is preliminary data.</text>
</comment>
<accession>A0A918I128</accession>
<protein>
    <submittedName>
        <fullName evidence="1">Uncharacterized protein</fullName>
    </submittedName>
</protein>
<gene>
    <name evidence="1" type="ORF">GCM10010274_49530</name>
</gene>
<proteinExistence type="predicted"/>
<dbReference type="AlphaFoldDB" id="A0A918I128"/>